<dbReference type="RefSeq" id="WP_058581813.1">
    <property type="nucleotide sequence ID" value="NZ_LOPU01000018.1"/>
</dbReference>
<evidence type="ECO:0000256" key="2">
    <source>
        <dbReference type="ARBA" id="ARBA00022490"/>
    </source>
</evidence>
<dbReference type="Gene3D" id="3.30.70.120">
    <property type="match status" value="1"/>
</dbReference>
<keyword evidence="4" id="KW-1185">Reference proteome</keyword>
<accession>A0A0W1RAH6</accession>
<comment type="caution">
    <text evidence="3">The sequence shown here is derived from an EMBL/GenBank/DDBJ whole genome shotgun (WGS) entry which is preliminary data.</text>
</comment>
<dbReference type="PANTHER" id="PTHR23419">
    <property type="entry name" value="DIVALENT CATION TOLERANCE CUTA-RELATED"/>
    <property type="match status" value="1"/>
</dbReference>
<proteinExistence type="inferred from homology"/>
<dbReference type="STRING" id="1514971.AUR64_12930"/>
<dbReference type="InterPro" id="IPR011322">
    <property type="entry name" value="N-reg_PII-like_a/b"/>
</dbReference>
<evidence type="ECO:0000256" key="1">
    <source>
        <dbReference type="ARBA" id="ARBA00010169"/>
    </source>
</evidence>
<organism evidence="3 4">
    <name type="scientific">Haloprofundus marisrubri</name>
    <dbReference type="NCBI Taxonomy" id="1514971"/>
    <lineage>
        <taxon>Archaea</taxon>
        <taxon>Methanobacteriati</taxon>
        <taxon>Methanobacteriota</taxon>
        <taxon>Stenosarchaea group</taxon>
        <taxon>Halobacteria</taxon>
        <taxon>Halobacteriales</taxon>
        <taxon>Haloferacaceae</taxon>
        <taxon>Haloprofundus</taxon>
    </lineage>
</organism>
<evidence type="ECO:0000313" key="4">
    <source>
        <dbReference type="Proteomes" id="UP000054387"/>
    </source>
</evidence>
<dbReference type="Proteomes" id="UP000054387">
    <property type="component" value="Unassembled WGS sequence"/>
</dbReference>
<reference evidence="3 4" key="1">
    <citation type="submission" date="2015-12" db="EMBL/GenBank/DDBJ databases">
        <title>Haloprofundus marisrubri gen. nov., sp. nov., an extremely halophilic archaeon isolated from the Discovery deep brine-seawater interface in the Red Sea.</title>
        <authorList>
            <person name="Zhang G."/>
            <person name="Stingl U."/>
            <person name="Rashid M."/>
        </authorList>
    </citation>
    <scope>NUCLEOTIDE SEQUENCE [LARGE SCALE GENOMIC DNA]</scope>
    <source>
        <strain evidence="3 4">SB9</strain>
    </source>
</reference>
<dbReference type="PANTHER" id="PTHR23419:SF8">
    <property type="entry name" value="FI09726P"/>
    <property type="match status" value="1"/>
</dbReference>
<dbReference type="GO" id="GO:0010038">
    <property type="term" value="P:response to metal ion"/>
    <property type="evidence" value="ECO:0007669"/>
    <property type="project" value="InterPro"/>
</dbReference>
<dbReference type="SUPFAM" id="SSF54913">
    <property type="entry name" value="GlnB-like"/>
    <property type="match status" value="1"/>
</dbReference>
<dbReference type="OrthoDB" id="8015at2157"/>
<name>A0A0W1RAH6_9EURY</name>
<dbReference type="AlphaFoldDB" id="A0A0W1RAH6"/>
<gene>
    <name evidence="3" type="ORF">AUR64_12930</name>
</gene>
<sequence length="104" mass="11607">MPTAYITVPESDASTLARTLVDERLAACVNQFPCASTYRWEGDVVEEEEVVLLAKTTDEAYDELRDRVLELHPHETPCIERFDESDVLDSFAAWRAGAVGSDEA</sequence>
<dbReference type="InterPro" id="IPR004323">
    <property type="entry name" value="Ion_tolerance_CutA"/>
</dbReference>
<dbReference type="EMBL" id="LOPU01000018">
    <property type="protein sequence ID" value="KTG10460.1"/>
    <property type="molecule type" value="Genomic_DNA"/>
</dbReference>
<protein>
    <submittedName>
        <fullName evidence="3">Divalent cation transporter</fullName>
    </submittedName>
</protein>
<dbReference type="GO" id="GO:0005507">
    <property type="term" value="F:copper ion binding"/>
    <property type="evidence" value="ECO:0007669"/>
    <property type="project" value="TreeGrafter"/>
</dbReference>
<keyword evidence="2" id="KW-0963">Cytoplasm</keyword>
<comment type="similarity">
    <text evidence="1">Belongs to the CutA family.</text>
</comment>
<evidence type="ECO:0000313" key="3">
    <source>
        <dbReference type="EMBL" id="KTG10460.1"/>
    </source>
</evidence>
<dbReference type="InterPro" id="IPR015867">
    <property type="entry name" value="N-reg_PII/ATP_PRibTrfase_C"/>
</dbReference>
<dbReference type="Pfam" id="PF03091">
    <property type="entry name" value="CutA1"/>
    <property type="match status" value="1"/>
</dbReference>